<evidence type="ECO:0000313" key="2">
    <source>
        <dbReference type="Proteomes" id="UP000011945"/>
    </source>
</evidence>
<comment type="caution">
    <text evidence="1">The sequence shown here is derived from an EMBL/GenBank/DDBJ whole genome shotgun (WGS) entry which is preliminary data.</text>
</comment>
<proteinExistence type="predicted"/>
<gene>
    <name evidence="1" type="ORF">HMPREF1449_00112</name>
</gene>
<name>A0ABC9SBK7_HELPX</name>
<dbReference type="Proteomes" id="UP000011945">
    <property type="component" value="Unassembled WGS sequence"/>
</dbReference>
<accession>A0ABC9SBK7</accession>
<protein>
    <submittedName>
        <fullName evidence="1">Uncharacterized protein</fullName>
    </submittedName>
</protein>
<dbReference type="EMBL" id="APEZ01000002">
    <property type="protein sequence ID" value="EMH68842.1"/>
    <property type="molecule type" value="Genomic_DNA"/>
</dbReference>
<dbReference type="AlphaFoldDB" id="A0ABC9SBK7"/>
<organism evidence="1 2">
    <name type="scientific">Helicobacter pylori HP260AFii</name>
    <dbReference type="NCBI Taxonomy" id="1159077"/>
    <lineage>
        <taxon>Bacteria</taxon>
        <taxon>Pseudomonadati</taxon>
        <taxon>Campylobacterota</taxon>
        <taxon>Epsilonproteobacteria</taxon>
        <taxon>Campylobacterales</taxon>
        <taxon>Helicobacteraceae</taxon>
        <taxon>Helicobacter</taxon>
    </lineage>
</organism>
<evidence type="ECO:0000313" key="1">
    <source>
        <dbReference type="EMBL" id="EMH68842.1"/>
    </source>
</evidence>
<sequence length="44" mass="5066">MPITKIFNFFKKWGFSYFVFKTHSLKGIGGYFAIIPPLTPLKSP</sequence>
<reference evidence="1 2" key="1">
    <citation type="submission" date="2012-12" db="EMBL/GenBank/DDBJ databases">
        <authorList>
            <person name="Weinstock G."/>
            <person name="Sodergren E."/>
            <person name="Lobos E.A."/>
            <person name="Fulton L."/>
            <person name="Fulton R."/>
            <person name="Courtney L."/>
            <person name="Fronick C."/>
            <person name="O'Laughlin M."/>
            <person name="Godfrey J."/>
            <person name="Wilson R.M."/>
            <person name="Miner T."/>
            <person name="Farmer C."/>
            <person name="Delehaunty K."/>
            <person name="Cordes M."/>
            <person name="Minx P."/>
            <person name="Tomlinson C."/>
            <person name="Chen J."/>
            <person name="Wollam A."/>
            <person name="Pepin K.H."/>
            <person name="Bhonagiri V."/>
            <person name="Zhang X."/>
            <person name="Suruliraj S."/>
            <person name="Antonio M."/>
            <person name="Secka O."/>
            <person name="Thomas J."/>
            <person name="Warren W."/>
            <person name="Mitreva M."/>
            <person name="Mardis E.R."/>
            <person name="Wilson R.K."/>
        </authorList>
    </citation>
    <scope>NUCLEOTIDE SEQUENCE [LARGE SCALE GENOMIC DNA]</scope>
    <source>
        <strain evidence="1 2">HP260AFii</strain>
    </source>
</reference>